<dbReference type="EMBL" id="AHZU02001152">
    <property type="protein sequence ID" value="KFG35712.1"/>
    <property type="molecule type" value="Genomic_DNA"/>
</dbReference>
<dbReference type="Proteomes" id="UP000028837">
    <property type="component" value="Unassembled WGS sequence"/>
</dbReference>
<sequence length="232" mass="23396">SSFSFVRRSISSFILLMSSVFTSSFPSPSPFSSTPSFAFGAGTAGFFLGGGGLPPFAPAFAGASPSSERSSRSCPPPRGLASACFNSSTCLLSVSRSASSFATSSLLPPADRGDGGGDAFCAGEDDRDSVLRRAANIPFAFGFSAAANFFARPEARPCAPAELGASAVFAPRGSAGEALVAFDGGRLFLATCPGEGAARSGAPAAAAASRRVASCRARARRWFSASKVATSV</sequence>
<feature type="non-terminal residue" evidence="2">
    <location>
        <position position="1"/>
    </location>
</feature>
<dbReference type="AlphaFoldDB" id="A0A086JU94"/>
<comment type="caution">
    <text evidence="2">The sequence shown here is derived from an EMBL/GenBank/DDBJ whole genome shotgun (WGS) entry which is preliminary data.</text>
</comment>
<proteinExistence type="predicted"/>
<evidence type="ECO:0000313" key="2">
    <source>
        <dbReference type="EMBL" id="KFG35712.1"/>
    </source>
</evidence>
<name>A0A086JU94_TOXGO</name>
<protein>
    <submittedName>
        <fullName evidence="2">Uncharacterized protein</fullName>
    </submittedName>
</protein>
<evidence type="ECO:0000313" key="3">
    <source>
        <dbReference type="Proteomes" id="UP000028837"/>
    </source>
</evidence>
<gene>
    <name evidence="2" type="ORF">TGDOM2_400240</name>
</gene>
<keyword evidence="1" id="KW-0732">Signal</keyword>
<organism evidence="2 3">
    <name type="scientific">Toxoplasma gondii GAB2-2007-GAL-DOM2</name>
    <dbReference type="NCBI Taxonomy" id="1130820"/>
    <lineage>
        <taxon>Eukaryota</taxon>
        <taxon>Sar</taxon>
        <taxon>Alveolata</taxon>
        <taxon>Apicomplexa</taxon>
        <taxon>Conoidasida</taxon>
        <taxon>Coccidia</taxon>
        <taxon>Eucoccidiorida</taxon>
        <taxon>Eimeriorina</taxon>
        <taxon>Sarcocystidae</taxon>
        <taxon>Toxoplasma</taxon>
    </lineage>
</organism>
<accession>A0A086JU94</accession>
<feature type="chain" id="PRO_5001808521" evidence="1">
    <location>
        <begin position="25"/>
        <end position="232"/>
    </location>
</feature>
<dbReference type="VEuPathDB" id="ToxoDB:TGDOM2_400240"/>
<reference evidence="2 3" key="1">
    <citation type="submission" date="2014-02" db="EMBL/GenBank/DDBJ databases">
        <authorList>
            <person name="Sibley D."/>
            <person name="Venepally P."/>
            <person name="Karamycheva S."/>
            <person name="Hadjithomas M."/>
            <person name="Khan A."/>
            <person name="Brunk B."/>
            <person name="Roos D."/>
            <person name="Caler E."/>
            <person name="Lorenzi H."/>
        </authorList>
    </citation>
    <scope>NUCLEOTIDE SEQUENCE [LARGE SCALE GENOMIC DNA]</scope>
    <source>
        <strain evidence="2 3">GAB2-2007-GAL-DOM2</strain>
    </source>
</reference>
<feature type="signal peptide" evidence="1">
    <location>
        <begin position="1"/>
        <end position="24"/>
    </location>
</feature>
<evidence type="ECO:0000256" key="1">
    <source>
        <dbReference type="SAM" id="SignalP"/>
    </source>
</evidence>